<reference evidence="4" key="1">
    <citation type="submission" date="2018-07" db="EMBL/GenBank/DDBJ databases">
        <title>Genome assembly of strain Ka43.</title>
        <authorList>
            <person name="Kukolya J."/>
            <person name="Nagy I."/>
            <person name="Horvath B."/>
            <person name="Toth A."/>
        </authorList>
    </citation>
    <scope>NUCLEOTIDE SEQUENCE</scope>
    <source>
        <strain evidence="4">KB43</strain>
    </source>
</reference>
<keyword evidence="5" id="KW-1185">Reference proteome</keyword>
<sequence length="138" mass="15339">MTTRRTFLAGSALMGAAMSVSAHNHGDKHHGKKDELPRLLHHVFFWLKNPDSEADRAALIAGIKELAAIETVRAIHVGIPASTEKRDVVDNSYHVSELLCFDDVEGQNVYQVHALHEAFVEKCSHLWSKVVVYDTLAV</sequence>
<dbReference type="Proteomes" id="UP000652567">
    <property type="component" value="Unassembled WGS sequence"/>
</dbReference>
<dbReference type="RefSeq" id="WP_193909377.1">
    <property type="nucleotide sequence ID" value="NZ_PRDL01000001.1"/>
</dbReference>
<feature type="signal peptide" evidence="2">
    <location>
        <begin position="1"/>
        <end position="22"/>
    </location>
</feature>
<dbReference type="SMART" id="SM00886">
    <property type="entry name" value="Dabb"/>
    <property type="match status" value="1"/>
</dbReference>
<feature type="chain" id="PRO_5037161713" evidence="2">
    <location>
        <begin position="23"/>
        <end position="138"/>
    </location>
</feature>
<evidence type="ECO:0000259" key="3">
    <source>
        <dbReference type="PROSITE" id="PS51502"/>
    </source>
</evidence>
<comment type="caution">
    <text evidence="4">The sequence shown here is derived from an EMBL/GenBank/DDBJ whole genome shotgun (WGS) entry which is preliminary data.</text>
</comment>
<dbReference type="InterPro" id="IPR006311">
    <property type="entry name" value="TAT_signal"/>
</dbReference>
<dbReference type="InterPro" id="IPR011008">
    <property type="entry name" value="Dimeric_a/b-barrel"/>
</dbReference>
<dbReference type="Gene3D" id="3.30.70.100">
    <property type="match status" value="1"/>
</dbReference>
<evidence type="ECO:0000313" key="4">
    <source>
        <dbReference type="EMBL" id="MBE8717491.1"/>
    </source>
</evidence>
<dbReference type="NCBIfam" id="TIGR01409">
    <property type="entry name" value="TAT_signal_seq"/>
    <property type="match status" value="1"/>
</dbReference>
<dbReference type="InterPro" id="IPR013097">
    <property type="entry name" value="Dabb"/>
</dbReference>
<name>A0A928YTF4_9GAMM</name>
<evidence type="ECO:0000313" key="5">
    <source>
        <dbReference type="Proteomes" id="UP000652567"/>
    </source>
</evidence>
<dbReference type="InterPro" id="IPR019546">
    <property type="entry name" value="TAT_signal_bac_arc"/>
</dbReference>
<keyword evidence="1 2" id="KW-0732">Signal</keyword>
<proteinExistence type="predicted"/>
<feature type="domain" description="Stress-response A/B barrel" evidence="3">
    <location>
        <begin position="39"/>
        <end position="135"/>
    </location>
</feature>
<accession>A0A928YTF4</accession>
<dbReference type="Pfam" id="PF07876">
    <property type="entry name" value="Dabb"/>
    <property type="match status" value="1"/>
</dbReference>
<dbReference type="PROSITE" id="PS51502">
    <property type="entry name" value="S_R_A_B_BARREL"/>
    <property type="match status" value="1"/>
</dbReference>
<organism evidence="4 5">
    <name type="scientific">Cellvibrio polysaccharolyticus</name>
    <dbReference type="NCBI Taxonomy" id="2082724"/>
    <lineage>
        <taxon>Bacteria</taxon>
        <taxon>Pseudomonadati</taxon>
        <taxon>Pseudomonadota</taxon>
        <taxon>Gammaproteobacteria</taxon>
        <taxon>Cellvibrionales</taxon>
        <taxon>Cellvibrionaceae</taxon>
        <taxon>Cellvibrio</taxon>
    </lineage>
</organism>
<evidence type="ECO:0000256" key="2">
    <source>
        <dbReference type="SAM" id="SignalP"/>
    </source>
</evidence>
<dbReference type="AlphaFoldDB" id="A0A928YTF4"/>
<dbReference type="PROSITE" id="PS51318">
    <property type="entry name" value="TAT"/>
    <property type="match status" value="1"/>
</dbReference>
<evidence type="ECO:0000256" key="1">
    <source>
        <dbReference type="ARBA" id="ARBA00022729"/>
    </source>
</evidence>
<gene>
    <name evidence="4" type="ORF">C4F51_09845</name>
</gene>
<dbReference type="EMBL" id="PRDL01000001">
    <property type="protein sequence ID" value="MBE8717491.1"/>
    <property type="molecule type" value="Genomic_DNA"/>
</dbReference>
<dbReference type="SUPFAM" id="SSF54909">
    <property type="entry name" value="Dimeric alpha+beta barrel"/>
    <property type="match status" value="1"/>
</dbReference>
<protein>
    <submittedName>
        <fullName evidence="4">Dabb family protein</fullName>
    </submittedName>
</protein>